<gene>
    <name evidence="1" type="ORF">DAEQUDRAFT_767274</name>
</gene>
<dbReference type="AlphaFoldDB" id="A0A165NTY5"/>
<protein>
    <recommendedName>
        <fullName evidence="3">F-box domain-containing protein</fullName>
    </recommendedName>
</protein>
<name>A0A165NTY5_9APHY</name>
<evidence type="ECO:0008006" key="3">
    <source>
        <dbReference type="Google" id="ProtNLM"/>
    </source>
</evidence>
<proteinExistence type="predicted"/>
<dbReference type="OrthoDB" id="3256662at2759"/>
<dbReference type="InterPro" id="IPR032675">
    <property type="entry name" value="LRR_dom_sf"/>
</dbReference>
<evidence type="ECO:0000313" key="2">
    <source>
        <dbReference type="Proteomes" id="UP000076727"/>
    </source>
</evidence>
<evidence type="ECO:0000313" key="1">
    <source>
        <dbReference type="EMBL" id="KZT67372.1"/>
    </source>
</evidence>
<accession>A0A165NTY5</accession>
<organism evidence="1 2">
    <name type="scientific">Daedalea quercina L-15889</name>
    <dbReference type="NCBI Taxonomy" id="1314783"/>
    <lineage>
        <taxon>Eukaryota</taxon>
        <taxon>Fungi</taxon>
        <taxon>Dikarya</taxon>
        <taxon>Basidiomycota</taxon>
        <taxon>Agaricomycotina</taxon>
        <taxon>Agaricomycetes</taxon>
        <taxon>Polyporales</taxon>
        <taxon>Fomitopsis</taxon>
    </lineage>
</organism>
<keyword evidence="2" id="KW-1185">Reference proteome</keyword>
<dbReference type="EMBL" id="KV429077">
    <property type="protein sequence ID" value="KZT67372.1"/>
    <property type="molecule type" value="Genomic_DNA"/>
</dbReference>
<dbReference type="Proteomes" id="UP000076727">
    <property type="component" value="Unassembled WGS sequence"/>
</dbReference>
<dbReference type="SUPFAM" id="SSF52047">
    <property type="entry name" value="RNI-like"/>
    <property type="match status" value="1"/>
</dbReference>
<sequence length="509" mass="56704">MSVNELAIDTATTLGAVRIDGQRRLATLPVEVYMLILDEIHGDANNESSVAYKETLSNLNLVCRLFANLVTPKLFARLTFASPLPKELKRTHGARTAWLKDLAQGDKAAAEIAAMVRELDLHGCTPPDGGRHHAATEAPSWRHGQIITYFANLRSLTLVQTVITQEFFASTKPLLCLHSLSIRHCSFAPPTGRCQLLQCSLKLEHFDAILVDGVDPYVPTLSSLVRGSPLRSLRVTEWPLAQAILQGTPASHLEQLEIHFDPHDSAVLFRFLASASSISDLSLVSMPDESTLSQATPSKITLPNLKTLRCPLNLLPILFPGGAVSRLSVVDICDWFSPSPHADGRLLTPLQHSQLRELEIPAWVFYHYPVHRYAPSLVNLVICFDLFTYNTPLEQVVRDICSVGRISKLTSLDLRFVGAVWKLNLRLQHKMIAQHLMHACPAARRISFDDAIDWQREPSSSKWRPLIRAREPIKALLRTQPNIQDIMQVTDYEGTFAGILGKDIDLVQV</sequence>
<dbReference type="Gene3D" id="3.80.10.10">
    <property type="entry name" value="Ribonuclease Inhibitor"/>
    <property type="match status" value="1"/>
</dbReference>
<reference evidence="1 2" key="1">
    <citation type="journal article" date="2016" name="Mol. Biol. Evol.">
        <title>Comparative Genomics of Early-Diverging Mushroom-Forming Fungi Provides Insights into the Origins of Lignocellulose Decay Capabilities.</title>
        <authorList>
            <person name="Nagy L.G."/>
            <person name="Riley R."/>
            <person name="Tritt A."/>
            <person name="Adam C."/>
            <person name="Daum C."/>
            <person name="Floudas D."/>
            <person name="Sun H."/>
            <person name="Yadav J.S."/>
            <person name="Pangilinan J."/>
            <person name="Larsson K.H."/>
            <person name="Matsuura K."/>
            <person name="Barry K."/>
            <person name="Labutti K."/>
            <person name="Kuo R."/>
            <person name="Ohm R.A."/>
            <person name="Bhattacharya S.S."/>
            <person name="Shirouzu T."/>
            <person name="Yoshinaga Y."/>
            <person name="Martin F.M."/>
            <person name="Grigoriev I.V."/>
            <person name="Hibbett D.S."/>
        </authorList>
    </citation>
    <scope>NUCLEOTIDE SEQUENCE [LARGE SCALE GENOMIC DNA]</scope>
    <source>
        <strain evidence="1 2">L-15889</strain>
    </source>
</reference>